<comment type="caution">
    <text evidence="1">The sequence shown here is derived from an EMBL/GenBank/DDBJ whole genome shotgun (WGS) entry which is preliminary data.</text>
</comment>
<name>A0ABU5IES5_9BURK</name>
<proteinExistence type="predicted"/>
<dbReference type="EMBL" id="JAXOJX010000020">
    <property type="protein sequence ID" value="MDZ5457622.1"/>
    <property type="molecule type" value="Genomic_DNA"/>
</dbReference>
<organism evidence="1 2">
    <name type="scientific">Azohydromonas lata</name>
    <dbReference type="NCBI Taxonomy" id="45677"/>
    <lineage>
        <taxon>Bacteria</taxon>
        <taxon>Pseudomonadati</taxon>
        <taxon>Pseudomonadota</taxon>
        <taxon>Betaproteobacteria</taxon>
        <taxon>Burkholderiales</taxon>
        <taxon>Sphaerotilaceae</taxon>
        <taxon>Azohydromonas</taxon>
    </lineage>
</organism>
<gene>
    <name evidence="1" type="ORF">SM757_13665</name>
</gene>
<protein>
    <submittedName>
        <fullName evidence="1">Uncharacterized protein</fullName>
    </submittedName>
</protein>
<reference evidence="1 2" key="1">
    <citation type="submission" date="2023-11" db="EMBL/GenBank/DDBJ databases">
        <title>Draft genome of Azohydromonas lata strain H1 (DSM1123), a polyhydroxyalkanoate producer.</title>
        <authorList>
            <person name="Traversa D."/>
            <person name="D'Addabbo P."/>
            <person name="Pazzani C."/>
            <person name="Manzari C."/>
            <person name="Chiara M."/>
            <person name="Scrascia M."/>
        </authorList>
    </citation>
    <scope>NUCLEOTIDE SEQUENCE [LARGE SCALE GENOMIC DNA]</scope>
    <source>
        <strain evidence="1 2">H1</strain>
    </source>
</reference>
<evidence type="ECO:0000313" key="1">
    <source>
        <dbReference type="EMBL" id="MDZ5457622.1"/>
    </source>
</evidence>
<evidence type="ECO:0000313" key="2">
    <source>
        <dbReference type="Proteomes" id="UP001293718"/>
    </source>
</evidence>
<dbReference type="RefSeq" id="WP_322465893.1">
    <property type="nucleotide sequence ID" value="NZ_JAXOJX010000020.1"/>
</dbReference>
<dbReference type="Proteomes" id="UP001293718">
    <property type="component" value="Unassembled WGS sequence"/>
</dbReference>
<sequence>MAALFTVRQGTQKFQTLMAGAAEVGLLFAGSVALTAAFAQVSGGVSKLSSSASTAPLYQFPGAPKITLSTHGNILVFQTSAGAGGASHMAGEGYILCYGGTQAFDRASSEIGFAPPTTAFCSGSTCTVVRNTVDNIFQLKQVITKNSPEERSINIEMTLRNLLGAPVSGIVLRRFADFDVDAYGSGTGSTINWWGASEFDSVYAWNAATNHVGPDSAMLMRHLKKVPGTIPYGGKVTNWFDNACSPFNLASGSWAQGDYAATIQYNIGTLGGGQSAVVKVQYQRN</sequence>
<accession>A0ABU5IES5</accession>
<keyword evidence="2" id="KW-1185">Reference proteome</keyword>